<evidence type="ECO:0000256" key="1">
    <source>
        <dbReference type="SAM" id="Phobius"/>
    </source>
</evidence>
<keyword evidence="1" id="KW-0812">Transmembrane</keyword>
<dbReference type="Proteomes" id="UP001431449">
    <property type="component" value="Unassembled WGS sequence"/>
</dbReference>
<feature type="transmembrane region" description="Helical" evidence="1">
    <location>
        <begin position="88"/>
        <end position="106"/>
    </location>
</feature>
<evidence type="ECO:0000313" key="3">
    <source>
        <dbReference type="Proteomes" id="UP001431449"/>
    </source>
</evidence>
<accession>A0ABT0GM70</accession>
<protein>
    <recommendedName>
        <fullName evidence="4">Lycopene cyclase domain-containing protein</fullName>
    </recommendedName>
</protein>
<comment type="caution">
    <text evidence="2">The sequence shown here is derived from an EMBL/GenBank/DDBJ whole genome shotgun (WGS) entry which is preliminary data.</text>
</comment>
<evidence type="ECO:0008006" key="4">
    <source>
        <dbReference type="Google" id="ProtNLM"/>
    </source>
</evidence>
<sequence length="116" mass="12440">MVQAVVESGSAALSAWPLFLLVVFSLGLSGGILGQSRPKLAALLAIAASGLFLATADYGWFDLFIRAESPLEAIGFYLRHPKLGFDTVLLPVLACILVLLVSRTLWHAFHCQGDRA</sequence>
<dbReference type="EMBL" id="JALNMH010000030">
    <property type="protein sequence ID" value="MCK7595644.1"/>
    <property type="molecule type" value="Genomic_DNA"/>
</dbReference>
<gene>
    <name evidence="2" type="ORF">M0G41_18535</name>
</gene>
<organism evidence="2 3">
    <name type="scientific">Pseudomarimonas salicorniae</name>
    <dbReference type="NCBI Taxonomy" id="2933270"/>
    <lineage>
        <taxon>Bacteria</taxon>
        <taxon>Pseudomonadati</taxon>
        <taxon>Pseudomonadota</taxon>
        <taxon>Gammaproteobacteria</taxon>
        <taxon>Lysobacterales</taxon>
        <taxon>Lysobacteraceae</taxon>
        <taxon>Pseudomarimonas</taxon>
    </lineage>
</organism>
<evidence type="ECO:0000313" key="2">
    <source>
        <dbReference type="EMBL" id="MCK7595644.1"/>
    </source>
</evidence>
<proteinExistence type="predicted"/>
<name>A0ABT0GM70_9GAMM</name>
<reference evidence="2" key="1">
    <citation type="submission" date="2022-04" db="EMBL/GenBank/DDBJ databases">
        <title>Lysobacter sp. CAU 1642 isolated from sea sand.</title>
        <authorList>
            <person name="Kim W."/>
        </authorList>
    </citation>
    <scope>NUCLEOTIDE SEQUENCE</scope>
    <source>
        <strain evidence="2">CAU 1642</strain>
    </source>
</reference>
<keyword evidence="3" id="KW-1185">Reference proteome</keyword>
<dbReference type="RefSeq" id="WP_248211727.1">
    <property type="nucleotide sequence ID" value="NZ_JALNMH010000030.1"/>
</dbReference>
<keyword evidence="1" id="KW-1133">Transmembrane helix</keyword>
<feature type="transmembrane region" description="Helical" evidence="1">
    <location>
        <begin position="15"/>
        <end position="33"/>
    </location>
</feature>
<keyword evidence="1" id="KW-0472">Membrane</keyword>
<feature type="transmembrane region" description="Helical" evidence="1">
    <location>
        <begin position="40"/>
        <end position="61"/>
    </location>
</feature>